<dbReference type="Proteomes" id="UP000004030">
    <property type="component" value="Unassembled WGS sequence"/>
</dbReference>
<dbReference type="KEGG" id="npn:JI59_17760"/>
<dbReference type="RefSeq" id="WP_007011384.1">
    <property type="nucleotide sequence ID" value="NZ_AGFM01000007.1"/>
</dbReference>
<dbReference type="InterPro" id="IPR029058">
    <property type="entry name" value="AB_hydrolase_fold"/>
</dbReference>
<protein>
    <recommendedName>
        <fullName evidence="1">AB hydrolase-1 domain-containing protein</fullName>
    </recommendedName>
</protein>
<evidence type="ECO:0000313" key="2">
    <source>
        <dbReference type="EMBL" id="EHJ62639.1"/>
    </source>
</evidence>
<dbReference type="AlphaFoldDB" id="G6E7Z6"/>
<dbReference type="EMBL" id="AGFM01000007">
    <property type="protein sequence ID" value="EHJ62639.1"/>
    <property type="molecule type" value="Genomic_DNA"/>
</dbReference>
<dbReference type="Gene3D" id="3.40.50.1820">
    <property type="entry name" value="alpha/beta hydrolase"/>
    <property type="match status" value="1"/>
</dbReference>
<dbReference type="InterPro" id="IPR000073">
    <property type="entry name" value="AB_hydrolase_1"/>
</dbReference>
<dbReference type="OrthoDB" id="8680283at2"/>
<name>G6E7Z6_9SPHN</name>
<dbReference type="PRINTS" id="PR00111">
    <property type="entry name" value="ABHYDROLASE"/>
</dbReference>
<gene>
    <name evidence="2" type="ORF">NSU_0467</name>
</gene>
<sequence length="286" mass="31314">MSLSQDGGHGLPGAPFASLEASARRITTASDHGDLVWRLWGDGPPLLLLHGAHGAWSHWICNIEALSQHYTVIAPDLPGCGESAPPPREENETIVALLAQGLREISPERLPVDVVGFSFGGVIAAFLAICQSDVVRRLILLDTGGLDTPRGDYPIRRMKGLEGNERREAVRANLQSMMLADPARADDLAVDLQLLNVPRCKLDVAPLVLPDRLLRILPEIPVPVSWIWGEKDRLHPDPALQAEAIRSVIADFGFHVVPDGGHWIMYERPQEVNRLLLDLLAQPARS</sequence>
<dbReference type="STRING" id="1088721.JI59_17760"/>
<evidence type="ECO:0000259" key="1">
    <source>
        <dbReference type="Pfam" id="PF12697"/>
    </source>
</evidence>
<evidence type="ECO:0000313" key="3">
    <source>
        <dbReference type="Proteomes" id="UP000004030"/>
    </source>
</evidence>
<proteinExistence type="predicted"/>
<organism evidence="2 3">
    <name type="scientific">Novosphingobium pentaromativorans US6-1</name>
    <dbReference type="NCBI Taxonomy" id="1088721"/>
    <lineage>
        <taxon>Bacteria</taxon>
        <taxon>Pseudomonadati</taxon>
        <taxon>Pseudomonadota</taxon>
        <taxon>Alphaproteobacteria</taxon>
        <taxon>Sphingomonadales</taxon>
        <taxon>Sphingomonadaceae</taxon>
        <taxon>Novosphingobium</taxon>
    </lineage>
</organism>
<dbReference type="Pfam" id="PF12697">
    <property type="entry name" value="Abhydrolase_6"/>
    <property type="match status" value="1"/>
</dbReference>
<dbReference type="eggNOG" id="COG0596">
    <property type="taxonomic scope" value="Bacteria"/>
</dbReference>
<reference evidence="2 3" key="1">
    <citation type="journal article" date="2012" name="J. Bacteriol.">
        <title>Genome sequence of benzo(a)pyrene-degrading bacterium Novosphingobium pentaromativorans US6-1.</title>
        <authorList>
            <person name="Luo Y.R."/>
            <person name="Kang S.G."/>
            <person name="Kim S.J."/>
            <person name="Kim M.R."/>
            <person name="Li N."/>
            <person name="Lee J.H."/>
            <person name="Kwon K.K."/>
        </authorList>
    </citation>
    <scope>NUCLEOTIDE SEQUENCE [LARGE SCALE GENOMIC DNA]</scope>
    <source>
        <strain evidence="2 3">US6-1</strain>
    </source>
</reference>
<comment type="caution">
    <text evidence="2">The sequence shown here is derived from an EMBL/GenBank/DDBJ whole genome shotgun (WGS) entry which is preliminary data.</text>
</comment>
<accession>G6E7Z6</accession>
<keyword evidence="3" id="KW-1185">Reference proteome</keyword>
<dbReference type="PANTHER" id="PTHR46438">
    <property type="entry name" value="ALPHA/BETA-HYDROLASES SUPERFAMILY PROTEIN"/>
    <property type="match status" value="1"/>
</dbReference>
<dbReference type="SUPFAM" id="SSF53474">
    <property type="entry name" value="alpha/beta-Hydrolases"/>
    <property type="match status" value="1"/>
</dbReference>
<dbReference type="PATRIC" id="fig|1088721.3.peg.459"/>
<feature type="domain" description="AB hydrolase-1" evidence="1">
    <location>
        <begin position="46"/>
        <end position="274"/>
    </location>
</feature>